<organism evidence="1 2">
    <name type="scientific">Phytophthora megakarya</name>
    <dbReference type="NCBI Taxonomy" id="4795"/>
    <lineage>
        <taxon>Eukaryota</taxon>
        <taxon>Sar</taxon>
        <taxon>Stramenopiles</taxon>
        <taxon>Oomycota</taxon>
        <taxon>Peronosporomycetes</taxon>
        <taxon>Peronosporales</taxon>
        <taxon>Peronosporaceae</taxon>
        <taxon>Phytophthora</taxon>
    </lineage>
</organism>
<comment type="caution">
    <text evidence="1">The sequence shown here is derived from an EMBL/GenBank/DDBJ whole genome shotgun (WGS) entry which is preliminary data.</text>
</comment>
<keyword evidence="2" id="KW-1185">Reference proteome</keyword>
<name>A0A225UK05_9STRA</name>
<reference evidence="2" key="1">
    <citation type="submission" date="2017-03" db="EMBL/GenBank/DDBJ databases">
        <title>Phytopthora megakarya and P. palmivora, two closely related causual agents of cacao black pod achieved similar genome size and gene model numbers by different mechanisms.</title>
        <authorList>
            <person name="Ali S."/>
            <person name="Shao J."/>
            <person name="Larry D.J."/>
            <person name="Kronmiller B."/>
            <person name="Shen D."/>
            <person name="Strem M.D."/>
            <person name="Melnick R.L."/>
            <person name="Guiltinan M.J."/>
            <person name="Tyler B.M."/>
            <person name="Meinhardt L.W."/>
            <person name="Bailey B.A."/>
        </authorList>
    </citation>
    <scope>NUCLEOTIDE SEQUENCE [LARGE SCALE GENOMIC DNA]</scope>
    <source>
        <strain evidence="2">zdho120</strain>
    </source>
</reference>
<feature type="non-terminal residue" evidence="1">
    <location>
        <position position="244"/>
    </location>
</feature>
<dbReference type="EMBL" id="NBNE01016304">
    <property type="protein sequence ID" value="OWY93313.1"/>
    <property type="molecule type" value="Genomic_DNA"/>
</dbReference>
<proteinExistence type="predicted"/>
<evidence type="ECO:0000313" key="1">
    <source>
        <dbReference type="EMBL" id="OWY93313.1"/>
    </source>
</evidence>
<dbReference type="Proteomes" id="UP000198211">
    <property type="component" value="Unassembled WGS sequence"/>
</dbReference>
<dbReference type="AlphaFoldDB" id="A0A225UK05"/>
<gene>
    <name evidence="1" type="ORF">PHMEG_00037344</name>
</gene>
<accession>A0A225UK05</accession>
<sequence>MWERIRPHGICTALTEVGLLLSDTTAAPAHSPPSLNKPLQRVLSAYIRRTQVSLSRFVELLRGHAQVIAILTPSSLLRVLGHLCRSQHYQRPKVVYPTNHKSAADRYAVLVRNIRKEQDRWRCLVVDLDILEIWPEVHVSPFGVVDKGDADPQTSGRTIHDLSFSTGRSINDFTDTDNICTSTFENCDIIVREILRQKPEMLPLPYGTERAHLFGERLEKDNALVINTAAAFRWSGSRATYGVI</sequence>
<dbReference type="OrthoDB" id="51779at2759"/>
<protein>
    <submittedName>
        <fullName evidence="1">Uncharacterized protein</fullName>
    </submittedName>
</protein>
<evidence type="ECO:0000313" key="2">
    <source>
        <dbReference type="Proteomes" id="UP000198211"/>
    </source>
</evidence>